<proteinExistence type="predicted"/>
<dbReference type="Proteomes" id="UP000577346">
    <property type="component" value="Unassembled WGS sequence"/>
</dbReference>
<sequence>MGVRLIAKDVDAEAFATEYSAPVRRGLEGIHFLNTSVQKAAHNYAPGKKSGVVVGAPVALADRLTAVGLVNYIQSEVTESDSMTLFCIARSGDANDSGATRPGFFGTYTGLAVDGGAADGIAMFFSAPGTISVNAGYGKTAADKVFPRASLSSADAAKWALYVVTVSPTGITFRDITNNRATTQTATNDLPRRRALNKIRLGSLFTGFGGTCDLAVWQAHSVILAEDEISTTIADLRAYALRKGIVV</sequence>
<gene>
    <name evidence="1" type="ORF">H4C15_20245</name>
</gene>
<evidence type="ECO:0000313" key="1">
    <source>
        <dbReference type="EMBL" id="MBA6149811.1"/>
    </source>
</evidence>
<dbReference type="RefSeq" id="WP_182337110.1">
    <property type="nucleotide sequence ID" value="NZ_JACGDA010000051.1"/>
</dbReference>
<name>A0A7W2LZM8_9PSED</name>
<dbReference type="AlphaFoldDB" id="A0A7W2LZM8"/>
<comment type="caution">
    <text evidence="1">The sequence shown here is derived from an EMBL/GenBank/DDBJ whole genome shotgun (WGS) entry which is preliminary data.</text>
</comment>
<evidence type="ECO:0000313" key="2">
    <source>
        <dbReference type="Proteomes" id="UP000577346"/>
    </source>
</evidence>
<dbReference type="EMBL" id="JACGDA010000051">
    <property type="protein sequence ID" value="MBA6149811.1"/>
    <property type="molecule type" value="Genomic_DNA"/>
</dbReference>
<protein>
    <submittedName>
        <fullName evidence="1">Uncharacterized protein</fullName>
    </submittedName>
</protein>
<organism evidence="1 2">
    <name type="scientific">Pseudomonas juntendi</name>
    <dbReference type="NCBI Taxonomy" id="2666183"/>
    <lineage>
        <taxon>Bacteria</taxon>
        <taxon>Pseudomonadati</taxon>
        <taxon>Pseudomonadota</taxon>
        <taxon>Gammaproteobacteria</taxon>
        <taxon>Pseudomonadales</taxon>
        <taxon>Pseudomonadaceae</taxon>
        <taxon>Pseudomonas</taxon>
    </lineage>
</organism>
<reference evidence="1 2" key="1">
    <citation type="submission" date="2020-07" db="EMBL/GenBank/DDBJ databases">
        <title>Diversity of carbapenemase encoding genes among Pseudomonas putida group clinical isolates in a tertiary Brazilian hospital.</title>
        <authorList>
            <person name="Alberto-Lei F."/>
            <person name="Nodari C.S."/>
            <person name="Streling A.P."/>
            <person name="Paulino J.T."/>
            <person name="Bessa-Neto F.O."/>
            <person name="Cayo R."/>
            <person name="Gales A.C."/>
        </authorList>
    </citation>
    <scope>NUCLEOTIDE SEQUENCE [LARGE SCALE GENOMIC DNA]</scope>
    <source>
        <strain evidence="1 2">11213</strain>
    </source>
</reference>
<accession>A0A7W2LZM8</accession>